<reference evidence="2" key="2">
    <citation type="submission" date="2023-05" db="EMBL/GenBank/DDBJ databases">
        <authorList>
            <consortium name="Lawrence Berkeley National Laboratory"/>
            <person name="Steindorff A."/>
            <person name="Hensen N."/>
            <person name="Bonometti L."/>
            <person name="Westerberg I."/>
            <person name="Brannstrom I.O."/>
            <person name="Guillou S."/>
            <person name="Cros-Aarteil S."/>
            <person name="Calhoun S."/>
            <person name="Haridas S."/>
            <person name="Kuo A."/>
            <person name="Mondo S."/>
            <person name="Pangilinan J."/>
            <person name="Riley R."/>
            <person name="Labutti K."/>
            <person name="Andreopoulos B."/>
            <person name="Lipzen A."/>
            <person name="Chen C."/>
            <person name="Yanf M."/>
            <person name="Daum C."/>
            <person name="Ng V."/>
            <person name="Clum A."/>
            <person name="Ohm R."/>
            <person name="Martin F."/>
            <person name="Silar P."/>
            <person name="Natvig D."/>
            <person name="Lalanne C."/>
            <person name="Gautier V."/>
            <person name="Ament-Velasquez S.L."/>
            <person name="Kruys A."/>
            <person name="Hutchinson M.I."/>
            <person name="Powell A.J."/>
            <person name="Barry K."/>
            <person name="Miller A.N."/>
            <person name="Grigoriev I.V."/>
            <person name="Debuchy R."/>
            <person name="Gladieux P."/>
            <person name="Thoren M.H."/>
            <person name="Johannesson H."/>
        </authorList>
    </citation>
    <scope>NUCLEOTIDE SEQUENCE</scope>
    <source>
        <strain evidence="2">CBS 508.74</strain>
    </source>
</reference>
<sequence>MPIRNPFARRPGAIVVQDENQRPGSAAGSADAVSPGFERVETVGSKASSALSIRSRKSQDTGEYKMSVVNDSGVYLPPSPIEKEATWPRRYLTRTSSDRSSTSANGEIEHFSISRESFDSYRRSFDICAKSPVIQPIDSVLPPRQSLDSKRFPGAVPRSALSLEQQRLRQWQFEREQPMPEEQFEDVGLSDEQQQQQQQQPPPPAPQKKKGFFAKLAGDATPAPTSTTPSHQPEQQTAGVTGMSRFLPLPGRKRAQSGSGQGAELGVMPVPNMDRPAAVAPPAVALQPQKVEA</sequence>
<name>A0AAN6TNE9_9PEZI</name>
<gene>
    <name evidence="2" type="ORF">N656DRAFT_793720</name>
</gene>
<evidence type="ECO:0000313" key="2">
    <source>
        <dbReference type="EMBL" id="KAK4117211.1"/>
    </source>
</evidence>
<dbReference type="GeneID" id="89941321"/>
<feature type="compositionally biased region" description="Low complexity" evidence="1">
    <location>
        <begin position="220"/>
        <end position="230"/>
    </location>
</feature>
<evidence type="ECO:0000313" key="3">
    <source>
        <dbReference type="Proteomes" id="UP001302812"/>
    </source>
</evidence>
<dbReference type="RefSeq" id="XP_064674781.1">
    <property type="nucleotide sequence ID" value="XM_064817196.1"/>
</dbReference>
<reference evidence="2" key="1">
    <citation type="journal article" date="2023" name="Mol. Phylogenet. Evol.">
        <title>Genome-scale phylogeny and comparative genomics of the fungal order Sordariales.</title>
        <authorList>
            <person name="Hensen N."/>
            <person name="Bonometti L."/>
            <person name="Westerberg I."/>
            <person name="Brannstrom I.O."/>
            <person name="Guillou S."/>
            <person name="Cros-Aarteil S."/>
            <person name="Calhoun S."/>
            <person name="Haridas S."/>
            <person name="Kuo A."/>
            <person name="Mondo S."/>
            <person name="Pangilinan J."/>
            <person name="Riley R."/>
            <person name="LaButti K."/>
            <person name="Andreopoulos B."/>
            <person name="Lipzen A."/>
            <person name="Chen C."/>
            <person name="Yan M."/>
            <person name="Daum C."/>
            <person name="Ng V."/>
            <person name="Clum A."/>
            <person name="Steindorff A."/>
            <person name="Ohm R.A."/>
            <person name="Martin F."/>
            <person name="Silar P."/>
            <person name="Natvig D.O."/>
            <person name="Lalanne C."/>
            <person name="Gautier V."/>
            <person name="Ament-Velasquez S.L."/>
            <person name="Kruys A."/>
            <person name="Hutchinson M.I."/>
            <person name="Powell A.J."/>
            <person name="Barry K."/>
            <person name="Miller A.N."/>
            <person name="Grigoriev I.V."/>
            <person name="Debuchy R."/>
            <person name="Gladieux P."/>
            <person name="Hiltunen Thoren M."/>
            <person name="Johannesson H."/>
        </authorList>
    </citation>
    <scope>NUCLEOTIDE SEQUENCE</scope>
    <source>
        <strain evidence="2">CBS 508.74</strain>
    </source>
</reference>
<keyword evidence="3" id="KW-1185">Reference proteome</keyword>
<organism evidence="2 3">
    <name type="scientific">Canariomyces notabilis</name>
    <dbReference type="NCBI Taxonomy" id="2074819"/>
    <lineage>
        <taxon>Eukaryota</taxon>
        <taxon>Fungi</taxon>
        <taxon>Dikarya</taxon>
        <taxon>Ascomycota</taxon>
        <taxon>Pezizomycotina</taxon>
        <taxon>Sordariomycetes</taxon>
        <taxon>Sordariomycetidae</taxon>
        <taxon>Sordariales</taxon>
        <taxon>Chaetomiaceae</taxon>
        <taxon>Canariomyces</taxon>
    </lineage>
</organism>
<dbReference type="EMBL" id="MU853332">
    <property type="protein sequence ID" value="KAK4117211.1"/>
    <property type="molecule type" value="Genomic_DNA"/>
</dbReference>
<feature type="compositionally biased region" description="Low complexity" evidence="1">
    <location>
        <begin position="276"/>
        <end position="285"/>
    </location>
</feature>
<dbReference type="AlphaFoldDB" id="A0AAN6TNE9"/>
<evidence type="ECO:0000256" key="1">
    <source>
        <dbReference type="SAM" id="MobiDB-lite"/>
    </source>
</evidence>
<accession>A0AAN6TNE9</accession>
<proteinExistence type="predicted"/>
<feature type="region of interest" description="Disordered" evidence="1">
    <location>
        <begin position="1"/>
        <end position="64"/>
    </location>
</feature>
<dbReference type="Proteomes" id="UP001302812">
    <property type="component" value="Unassembled WGS sequence"/>
</dbReference>
<comment type="caution">
    <text evidence="2">The sequence shown here is derived from an EMBL/GenBank/DDBJ whole genome shotgun (WGS) entry which is preliminary data.</text>
</comment>
<feature type="region of interest" description="Disordered" evidence="1">
    <location>
        <begin position="138"/>
        <end position="293"/>
    </location>
</feature>
<protein>
    <submittedName>
        <fullName evidence="2">Uncharacterized protein</fullName>
    </submittedName>
</protein>